<protein>
    <submittedName>
        <fullName evidence="1">Uncharacterized protein</fullName>
    </submittedName>
</protein>
<reference evidence="1 2" key="1">
    <citation type="submission" date="2011-06" db="EMBL/GenBank/DDBJ databases">
        <authorList>
            <person name="Bador J."/>
            <person name="Amoureux L."/>
            <person name="Neuwirth C."/>
        </authorList>
    </citation>
    <scope>NUCLEOTIDE SEQUENCE [LARGE SCALE GENOMIC DNA]</scope>
    <source>
        <strain evidence="1 2">AXX-A</strain>
    </source>
</reference>
<dbReference type="Proteomes" id="UP000004853">
    <property type="component" value="Unassembled WGS sequence"/>
</dbReference>
<evidence type="ECO:0000313" key="1">
    <source>
        <dbReference type="EMBL" id="EGP45304.1"/>
    </source>
</evidence>
<dbReference type="AlphaFoldDB" id="F7T2Y9"/>
<comment type="caution">
    <text evidence="1">The sequence shown here is derived from an EMBL/GenBank/DDBJ whole genome shotgun (WGS) entry which is preliminary data.</text>
</comment>
<dbReference type="HOGENOM" id="CLU_2766370_0_0_4"/>
<name>F7T2Y9_9BURK</name>
<sequence>MHKRRYRDRKSSFTNGHTDFIARLAPQSDKSCWVPLPEYSSEDLCLLTYCRIGQQLKILENEVEDVVVD</sequence>
<evidence type="ECO:0000313" key="2">
    <source>
        <dbReference type="Proteomes" id="UP000004853"/>
    </source>
</evidence>
<dbReference type="EMBL" id="AFRQ01000059">
    <property type="protein sequence ID" value="EGP45304.1"/>
    <property type="molecule type" value="Genomic_DNA"/>
</dbReference>
<proteinExistence type="predicted"/>
<accession>F7T2Y9</accession>
<organism evidence="1 2">
    <name type="scientific">Achromobacter insuavis AXX-A</name>
    <dbReference type="NCBI Taxonomy" id="1003200"/>
    <lineage>
        <taxon>Bacteria</taxon>
        <taxon>Pseudomonadati</taxon>
        <taxon>Pseudomonadota</taxon>
        <taxon>Betaproteobacteria</taxon>
        <taxon>Burkholderiales</taxon>
        <taxon>Alcaligenaceae</taxon>
        <taxon>Achromobacter</taxon>
    </lineage>
</organism>
<gene>
    <name evidence="1" type="ORF">AXXA_16517</name>
</gene>